<reference key="1">
    <citation type="submission" date="2010-09" db="EMBL/GenBank/DDBJ databases">
        <title>Complete sequence of Caldicellulosiruptor hydrothermalis 108.</title>
        <authorList>
            <consortium name="US DOE Joint Genome Institute"/>
            <person name="Lucas S."/>
            <person name="Copeland A."/>
            <person name="Lapidus A."/>
            <person name="Cheng J.-F."/>
            <person name="Bruce D."/>
            <person name="Goodwin L."/>
            <person name="Pitluck S."/>
            <person name="Davenport K."/>
            <person name="Detter J.C."/>
            <person name="Han C."/>
            <person name="Tapia R."/>
            <person name="Land M."/>
            <person name="Hauser L."/>
            <person name="Chang Y.-J."/>
            <person name="Jeffries C."/>
            <person name="Kyrpides N."/>
            <person name="Ivanova N."/>
            <person name="Mikhailova N."/>
            <person name="Blumer-Schuette S.E."/>
            <person name="Kelly R.M."/>
            <person name="Woyke T."/>
        </authorList>
    </citation>
    <scope>NUCLEOTIDE SEQUENCE</scope>
    <source>
        <strain>108</strain>
    </source>
</reference>
<dbReference type="STRING" id="632292.Calhy_0419"/>
<proteinExistence type="predicted"/>
<dbReference type="KEGG" id="chd:Calhy_0419"/>
<keyword evidence="2" id="KW-1185">Reference proteome</keyword>
<evidence type="ECO:0000313" key="1">
    <source>
        <dbReference type="EMBL" id="ADQ06166.1"/>
    </source>
</evidence>
<accession>E4QBZ2</accession>
<dbReference type="Proteomes" id="UP000006890">
    <property type="component" value="Chromosome"/>
</dbReference>
<name>E4QBZ2_CALH1</name>
<dbReference type="HOGENOM" id="CLU_2987949_0_0_9"/>
<sequence length="57" mass="7074">MDLWMYCETCGYFEGWTTCYGFCHYYNRDVSRWDYCDWHTKNNPDGPWVAEIVNDEW</sequence>
<organism evidence="1 2">
    <name type="scientific">Caldicellulosiruptor hydrothermalis (strain DSM 18901 / VKM B-2411 / 108)</name>
    <dbReference type="NCBI Taxonomy" id="632292"/>
    <lineage>
        <taxon>Bacteria</taxon>
        <taxon>Bacillati</taxon>
        <taxon>Bacillota</taxon>
        <taxon>Bacillota incertae sedis</taxon>
        <taxon>Caldicellulosiruptorales</taxon>
        <taxon>Caldicellulosiruptoraceae</taxon>
        <taxon>Caldicellulosiruptor</taxon>
    </lineage>
</organism>
<reference evidence="1 2" key="2">
    <citation type="journal article" date="2011" name="J. Bacteriol.">
        <title>Complete genome sequences for the anaerobic, extremely thermophilic plant biomass-degrading bacteria Caldicellulosiruptor hydrothermalis, Caldicellulosiruptor kristjanssonii, Caldicellulosiruptor kronotskyensis, Caldicellulosiruptor owensenis, and Caldicellulosiruptor lactoaceticus.</title>
        <authorList>
            <person name="Blumer-Schuette S.E."/>
            <person name="Ozdemir I."/>
            <person name="Mistry D."/>
            <person name="Lucas S."/>
            <person name="Lapidus A."/>
            <person name="Cheng J.F."/>
            <person name="Goodwin L.A."/>
            <person name="Pitluck S."/>
            <person name="Land M.L."/>
            <person name="Hauser L.J."/>
            <person name="Woyke T."/>
            <person name="Mikhailova N."/>
            <person name="Pati A."/>
            <person name="Kyrpides N.C."/>
            <person name="Ivanova N."/>
            <person name="Detter J.C."/>
            <person name="Walston-Davenport K."/>
            <person name="Han S."/>
            <person name="Adams M.W."/>
            <person name="Kelly R.M."/>
        </authorList>
    </citation>
    <scope>NUCLEOTIDE SEQUENCE [LARGE SCALE GENOMIC DNA]</scope>
    <source>
        <strain evidence="2">DSM 18901 / VKM B-2411 / 108</strain>
    </source>
</reference>
<evidence type="ECO:0000313" key="2">
    <source>
        <dbReference type="Proteomes" id="UP000006890"/>
    </source>
</evidence>
<dbReference type="AlphaFoldDB" id="E4QBZ2"/>
<gene>
    <name evidence="1" type="ordered locus">Calhy_0419</name>
</gene>
<dbReference type="RefSeq" id="WP_013402375.1">
    <property type="nucleotide sequence ID" value="NC_014652.1"/>
</dbReference>
<protein>
    <submittedName>
        <fullName evidence="1">Uncharacterized protein</fullName>
    </submittedName>
</protein>
<dbReference type="EMBL" id="CP002219">
    <property type="protein sequence ID" value="ADQ06166.1"/>
    <property type="molecule type" value="Genomic_DNA"/>
</dbReference>